<evidence type="ECO:0000256" key="3">
    <source>
        <dbReference type="ARBA" id="ARBA00022737"/>
    </source>
</evidence>
<feature type="repeat" description="TPR" evidence="5">
    <location>
        <begin position="703"/>
        <end position="736"/>
    </location>
</feature>
<feature type="repeat" description="TPR" evidence="5">
    <location>
        <begin position="229"/>
        <end position="262"/>
    </location>
</feature>
<reference evidence="8" key="2">
    <citation type="submission" date="2004-02" db="EMBL/GenBank/DDBJ databases">
        <authorList>
            <consortium name="Genoscope"/>
            <consortium name="Whitehead Institute Centre for Genome Research"/>
        </authorList>
    </citation>
    <scope>NUCLEOTIDE SEQUENCE</scope>
</reference>
<dbReference type="EMBL" id="CAAE01014759">
    <property type="protein sequence ID" value="CAG05016.1"/>
    <property type="molecule type" value="Genomic_DNA"/>
</dbReference>
<evidence type="ECO:0000256" key="2">
    <source>
        <dbReference type="ARBA" id="ARBA00022490"/>
    </source>
</evidence>
<evidence type="ECO:0000313" key="8">
    <source>
        <dbReference type="EMBL" id="CAG05016.1"/>
    </source>
</evidence>
<evidence type="ECO:0000256" key="5">
    <source>
        <dbReference type="PROSITE-ProRule" id="PRU00339"/>
    </source>
</evidence>
<protein>
    <submittedName>
        <fullName evidence="8">Chromosome 8 SCAF14759, whole genome shotgun sequence</fullName>
    </submittedName>
</protein>
<dbReference type="GO" id="GO:0005829">
    <property type="term" value="C:cytosol"/>
    <property type="evidence" value="ECO:0007669"/>
    <property type="project" value="TreeGrafter"/>
</dbReference>
<dbReference type="Pfam" id="PF13877">
    <property type="entry name" value="RPAP3_C"/>
    <property type="match status" value="1"/>
</dbReference>
<dbReference type="Gene3D" id="1.25.40.10">
    <property type="entry name" value="Tetratricopeptide repeat domain"/>
    <property type="match status" value="3"/>
</dbReference>
<feature type="domain" description="RNA-polymerase II-associated protein 3-like C-terminal" evidence="7">
    <location>
        <begin position="831"/>
        <end position="923"/>
    </location>
</feature>
<evidence type="ECO:0000256" key="1">
    <source>
        <dbReference type="ARBA" id="ARBA00004496"/>
    </source>
</evidence>
<feature type="non-terminal residue" evidence="8">
    <location>
        <position position="954"/>
    </location>
</feature>
<dbReference type="InterPro" id="IPR051982">
    <property type="entry name" value="CiliaryAsmbly_MitoImport"/>
</dbReference>
<evidence type="ECO:0000259" key="7">
    <source>
        <dbReference type="Pfam" id="PF13877"/>
    </source>
</evidence>
<reference evidence="8" key="1">
    <citation type="journal article" date="2004" name="Nature">
        <title>Genome duplication in the teleost fish Tetraodon nigroviridis reveals the early vertebrate proto-karyotype.</title>
        <authorList>
            <person name="Jaillon O."/>
            <person name="Aury J.-M."/>
            <person name="Brunet F."/>
            <person name="Petit J.-L."/>
            <person name="Stange-Thomann N."/>
            <person name="Mauceli E."/>
            <person name="Bouneau L."/>
            <person name="Fischer C."/>
            <person name="Ozouf-Costaz C."/>
            <person name="Bernot A."/>
            <person name="Nicaud S."/>
            <person name="Jaffe D."/>
            <person name="Fisher S."/>
            <person name="Lutfalla G."/>
            <person name="Dossat C."/>
            <person name="Segurens B."/>
            <person name="Dasilva C."/>
            <person name="Salanoubat M."/>
            <person name="Levy M."/>
            <person name="Boudet N."/>
            <person name="Castellano S."/>
            <person name="Anthouard V."/>
            <person name="Jubin C."/>
            <person name="Castelli V."/>
            <person name="Katinka M."/>
            <person name="Vacherie B."/>
            <person name="Biemont C."/>
            <person name="Skalli Z."/>
            <person name="Cattolico L."/>
            <person name="Poulain J."/>
            <person name="De Berardinis V."/>
            <person name="Cruaud C."/>
            <person name="Duprat S."/>
            <person name="Brottier P."/>
            <person name="Coutanceau J.-P."/>
            <person name="Gouzy J."/>
            <person name="Parra G."/>
            <person name="Lardier G."/>
            <person name="Chapple C."/>
            <person name="McKernan K.J."/>
            <person name="McEwan P."/>
            <person name="Bosak S."/>
            <person name="Kellis M."/>
            <person name="Volff J.-N."/>
            <person name="Guigo R."/>
            <person name="Zody M.C."/>
            <person name="Mesirov J."/>
            <person name="Lindblad-Toh K."/>
            <person name="Birren B."/>
            <person name="Nusbaum C."/>
            <person name="Kahn D."/>
            <person name="Robinson-Rechavi M."/>
            <person name="Laudet V."/>
            <person name="Schachter V."/>
            <person name="Quetier F."/>
            <person name="Saurin W."/>
            <person name="Scarpelli C."/>
            <person name="Wincker P."/>
            <person name="Lander E.S."/>
            <person name="Weissenbach J."/>
            <person name="Roest Crollius H."/>
        </authorList>
    </citation>
    <scope>NUCLEOTIDE SEQUENCE [LARGE SCALE GENOMIC DNA]</scope>
</reference>
<dbReference type="InterPro" id="IPR025986">
    <property type="entry name" value="RPAP3-like_C"/>
</dbReference>
<proteinExistence type="predicted"/>
<organism evidence="8">
    <name type="scientific">Tetraodon nigroviridis</name>
    <name type="common">Spotted green pufferfish</name>
    <name type="synonym">Chelonodon nigroviridis</name>
    <dbReference type="NCBI Taxonomy" id="99883"/>
    <lineage>
        <taxon>Eukaryota</taxon>
        <taxon>Metazoa</taxon>
        <taxon>Chordata</taxon>
        <taxon>Craniata</taxon>
        <taxon>Vertebrata</taxon>
        <taxon>Euteleostomi</taxon>
        <taxon>Actinopterygii</taxon>
        <taxon>Neopterygii</taxon>
        <taxon>Teleostei</taxon>
        <taxon>Neoteleostei</taxon>
        <taxon>Acanthomorphata</taxon>
        <taxon>Eupercaria</taxon>
        <taxon>Tetraodontiformes</taxon>
        <taxon>Tetradontoidea</taxon>
        <taxon>Tetraodontidae</taxon>
        <taxon>Tetraodon</taxon>
    </lineage>
</organism>
<feature type="repeat" description="TPR" evidence="5">
    <location>
        <begin position="296"/>
        <end position="329"/>
    </location>
</feature>
<feature type="region of interest" description="Disordered" evidence="6">
    <location>
        <begin position="798"/>
        <end position="826"/>
    </location>
</feature>
<keyword evidence="4 5" id="KW-0802">TPR repeat</keyword>
<dbReference type="SUPFAM" id="SSF48452">
    <property type="entry name" value="TPR-like"/>
    <property type="match status" value="3"/>
</dbReference>
<sequence length="954" mass="106967">MKEPSSHSPKVPVEHLNYDYIRNSKDAKYLEKVLAVLRSGDEGIYPHLIRFCETHLEKLDPRSRALRRENPVATATCVQDDEWRQIVDDLMTWEKDMKMAEASQQQQQLFVAENIPPVRGSNCPVSFCKNPLPKKGKSSSKHPRPRDYREWDKSVCLKHPITMTQTSWELFEFMEKYFVLSRFDVETECEKINQSVKNEPPAKINNSCLKIKTQVDASLLTEREKLHLANNEKILGNEAFVARDYEEAVAYYSRSLSIIPTVAAYNNRAQAEIKLQHWHRALKDCQSVLELEAGNIKALLRRATAYHHMDQFQMAAEDLRVVLKEEPNNPAATKLLTETEKKLSESQPVKQSKRIIIQEVEEEDHSKDEDMSEAARPVELTQPVGGEKRSAAPADRGDMGNAQKKPHGRGGGGPHPESNNTHHGHWKSRGSSDKYKVTPESKEKVINGSTRGSAAPVPADQSPEAKGPSGGATAGATVDLDAPSGALPPPLARLKNEGNLLFKNGQFAEALEKYSAAIRGYGDSGIDSPEDLCILHSNRAACYLKDGNSQDCIQDCTKALELQPFSLKPLLRRAMAYESLERYRKAYVDYKTVLQIDTSVQAAHDAVNRITRVLIDQDGADWREKLPDIPLVPLSAQQHRREEPPSAEALKARAEREARDAERRAEVRFGSLKQEGNDFVKKGQYQDALGKYTDCLTLKPGECAIYTNRALCFLKLERFADAKQDCDAALKLEPNNKKAFYRRALAHKGLKDYLACSSDLQEVLQLDPNVQEAEKELEEVTALLRESLARASPAKARKSVPIAEVEDDEETPSVPNSDSSCKEDELSVNLHPRNAYEFGQALSAACSSGNTAAGADLLTSTAPETLPQLLSSQLDAQTIIFIMQSLDSHLLHKDPNLVYQHLNYLHTTKRFLVAQMMLKKEERHLMAELFEHLSAVESSEFSRNDVQNLANKYI</sequence>
<evidence type="ECO:0000256" key="4">
    <source>
        <dbReference type="ARBA" id="ARBA00022803"/>
    </source>
</evidence>
<accession>Q4S2W6</accession>
<keyword evidence="2" id="KW-0963">Cytoplasm</keyword>
<comment type="subcellular location">
    <subcellularLocation>
        <location evidence="1">Cytoplasm</location>
    </subcellularLocation>
</comment>
<dbReference type="PANTHER" id="PTHR45984:SF3">
    <property type="entry name" value="SPERM-ASSOCIATED ANTIGEN 1"/>
    <property type="match status" value="1"/>
</dbReference>
<dbReference type="OrthoDB" id="2942533at2759"/>
<dbReference type="InterPro" id="IPR011990">
    <property type="entry name" value="TPR-like_helical_dom_sf"/>
</dbReference>
<dbReference type="AlphaFoldDB" id="Q4S2W6"/>
<feature type="region of interest" description="Disordered" evidence="6">
    <location>
        <begin position="339"/>
        <end position="487"/>
    </location>
</feature>
<dbReference type="SMART" id="SM00028">
    <property type="entry name" value="TPR"/>
    <property type="match status" value="9"/>
</dbReference>
<dbReference type="InterPro" id="IPR019734">
    <property type="entry name" value="TPR_rpt"/>
</dbReference>
<dbReference type="KEGG" id="tng:GSTEN00024895G001"/>
<dbReference type="PANTHER" id="PTHR45984">
    <property type="entry name" value="RNA (RNA) POLYMERASE II ASSOCIATED PROTEIN HOMOLOG"/>
    <property type="match status" value="1"/>
</dbReference>
<keyword evidence="3" id="KW-0677">Repeat</keyword>
<dbReference type="PROSITE" id="PS50005">
    <property type="entry name" value="TPR"/>
    <property type="match status" value="3"/>
</dbReference>
<dbReference type="FunFam" id="1.25.40.10:FF:000221">
    <property type="entry name" value="Mitochondrial import receptor subunit TOM34"/>
    <property type="match status" value="1"/>
</dbReference>
<evidence type="ECO:0000256" key="6">
    <source>
        <dbReference type="SAM" id="MobiDB-lite"/>
    </source>
</evidence>
<feature type="compositionally biased region" description="Basic and acidic residues" evidence="6">
    <location>
        <begin position="386"/>
        <end position="398"/>
    </location>
</feature>
<gene>
    <name evidence="8" type="ORF">GSTENG00024895001</name>
</gene>
<feature type="compositionally biased region" description="Basic and acidic residues" evidence="6">
    <location>
        <begin position="430"/>
        <end position="445"/>
    </location>
</feature>
<name>Q4S2W6_TETNG</name>
<dbReference type="Pfam" id="PF00515">
    <property type="entry name" value="TPR_1"/>
    <property type="match status" value="1"/>
</dbReference>